<evidence type="ECO:0008006" key="4">
    <source>
        <dbReference type="Google" id="ProtNLM"/>
    </source>
</evidence>
<keyword evidence="1" id="KW-0732">Signal</keyword>
<dbReference type="EMBL" id="JAFLRJ010000095">
    <property type="protein sequence ID" value="MBO0512277.1"/>
    <property type="molecule type" value="Genomic_DNA"/>
</dbReference>
<gene>
    <name evidence="2" type="ORF">J0695_10705</name>
</gene>
<name>A0A939F7A2_9ACTN</name>
<protein>
    <recommendedName>
        <fullName evidence="4">Lipoprotein</fullName>
    </recommendedName>
</protein>
<evidence type="ECO:0000313" key="2">
    <source>
        <dbReference type="EMBL" id="MBO0512277.1"/>
    </source>
</evidence>
<sequence length="181" mass="18006">MPASTPIRRVLVALVLSCALLASTTACGSSSNDATSTATPTSSAEAQKFAKTRFVANAGLAAGATYQWIVKPLKSGKFKKGADGQKFAMIKAGAAGLFAYNRLKAAVSNAQGDPTLAKAVAPLSAGIASLKALPGKLRSSDSAEGAAGTFQSVIDSVKDAGKSAGAEVTDKVPSAGQLTGS</sequence>
<evidence type="ECO:0000256" key="1">
    <source>
        <dbReference type="SAM" id="SignalP"/>
    </source>
</evidence>
<feature type="signal peptide" evidence="1">
    <location>
        <begin position="1"/>
        <end position="28"/>
    </location>
</feature>
<evidence type="ECO:0000313" key="3">
    <source>
        <dbReference type="Proteomes" id="UP000664167"/>
    </source>
</evidence>
<dbReference type="Proteomes" id="UP000664167">
    <property type="component" value="Unassembled WGS sequence"/>
</dbReference>
<comment type="caution">
    <text evidence="2">The sequence shown here is derived from an EMBL/GenBank/DDBJ whole genome shotgun (WGS) entry which is preliminary data.</text>
</comment>
<dbReference type="AlphaFoldDB" id="A0A939F7A2"/>
<reference evidence="2" key="1">
    <citation type="submission" date="2021-03" db="EMBL/GenBank/DDBJ databases">
        <title>Streptomyces poriferae sp. nov., a novel marine sponge-derived Actinobacteria species with anti-MRSA activity.</title>
        <authorList>
            <person name="Sandoval-Powers M."/>
            <person name="Kralova S."/>
            <person name="Nguyen G.-S."/>
            <person name="Fawwal D."/>
            <person name="Degnes K."/>
            <person name="Klinkenberg G."/>
            <person name="Sletta H."/>
            <person name="Wentzel A."/>
            <person name="Liles M.R."/>
        </authorList>
    </citation>
    <scope>NUCLEOTIDE SEQUENCE</scope>
    <source>
        <strain evidence="2">DSM 41794</strain>
    </source>
</reference>
<proteinExistence type="predicted"/>
<keyword evidence="3" id="KW-1185">Reference proteome</keyword>
<dbReference type="RefSeq" id="WP_206961673.1">
    <property type="nucleotide sequence ID" value="NZ_BAAAJJ010000006.1"/>
</dbReference>
<accession>A0A939F7A2</accession>
<organism evidence="2 3">
    <name type="scientific">Streptomyces beijiangensis</name>
    <dbReference type="NCBI Taxonomy" id="163361"/>
    <lineage>
        <taxon>Bacteria</taxon>
        <taxon>Bacillati</taxon>
        <taxon>Actinomycetota</taxon>
        <taxon>Actinomycetes</taxon>
        <taxon>Kitasatosporales</taxon>
        <taxon>Streptomycetaceae</taxon>
        <taxon>Streptomyces</taxon>
    </lineage>
</organism>
<feature type="chain" id="PRO_5037627032" description="Lipoprotein" evidence="1">
    <location>
        <begin position="29"/>
        <end position="181"/>
    </location>
</feature>